<dbReference type="Gene3D" id="3.10.10.10">
    <property type="entry name" value="HIV Type 1 Reverse Transcriptase, subunit A, domain 1"/>
    <property type="match status" value="1"/>
</dbReference>
<sequence length="527" mass="59792">MASGDEEKTVFITPHGLYCYKVMPFGLKNVGATYQRLMTKIFKPLIGDIVEVYVDDVVVKSKTRNEHTQHLQKVFHLLRKYGMKLNPAKCAFSVKAVANMLAPTNKKQLQRLTGKLVALGRFIARFTDKMKPFFLALRDVGKSEWTQSCQNAFEEIKRYFSIPILSSPLPGERLYLYLAVTDWTVSAVLLRSLSPREQRPVYFISKAFADAETRYSRMEQTALALRTVAQKLRPYFQAYPITVLTNQPLRNVLHKSDITGRMLRWAIKLNEYGIDYQPRLSLKGQVMADFIAELPEARAPDKEWTPDDWWSLHVDGASRSSGSGVGLLLKAPTRERLEQSIHLDFPASNNEAEYEVILSGVGLAITLNASKVKIHSDSQLVVGQILKEYEAKDERMAKYLLKVQESLSRLGEWVIEKIPRGDNVQVDALAGIVASFPEYDWAVDIRAYLQTGALPEDPKRAHKIRVQASRFTLIEGDLYRRSFGGSYLICLIQPEIQYVLSELHEGVCGNHSGCRTLVHQAHSQGYY</sequence>
<dbReference type="AlphaFoldDB" id="A0A438D5M4"/>
<dbReference type="InterPro" id="IPR002156">
    <property type="entry name" value="RNaseH_domain"/>
</dbReference>
<evidence type="ECO:0000259" key="1">
    <source>
        <dbReference type="PROSITE" id="PS50878"/>
    </source>
</evidence>
<dbReference type="SUPFAM" id="SSF53098">
    <property type="entry name" value="Ribonuclease H-like"/>
    <property type="match status" value="1"/>
</dbReference>
<gene>
    <name evidence="3" type="primary">pol_2128</name>
    <name evidence="3" type="ORF">CK203_077105</name>
</gene>
<dbReference type="CDD" id="cd01647">
    <property type="entry name" value="RT_LTR"/>
    <property type="match status" value="1"/>
</dbReference>
<dbReference type="InterPro" id="IPR036397">
    <property type="entry name" value="RNaseH_sf"/>
</dbReference>
<comment type="caution">
    <text evidence="3">The sequence shown here is derived from an EMBL/GenBank/DDBJ whole genome shotgun (WGS) entry which is preliminary data.</text>
</comment>
<evidence type="ECO:0000259" key="2">
    <source>
        <dbReference type="PROSITE" id="PS50879"/>
    </source>
</evidence>
<evidence type="ECO:0000313" key="4">
    <source>
        <dbReference type="Proteomes" id="UP000288805"/>
    </source>
</evidence>
<dbReference type="PANTHER" id="PTHR48475">
    <property type="entry name" value="RIBONUCLEASE H"/>
    <property type="match status" value="1"/>
</dbReference>
<dbReference type="PROSITE" id="PS50879">
    <property type="entry name" value="RNASE_H_1"/>
    <property type="match status" value="1"/>
</dbReference>
<dbReference type="Pfam" id="PF17919">
    <property type="entry name" value="RT_RNaseH_2"/>
    <property type="match status" value="1"/>
</dbReference>
<dbReference type="InterPro" id="IPR043502">
    <property type="entry name" value="DNA/RNA_pol_sf"/>
</dbReference>
<dbReference type="InterPro" id="IPR043128">
    <property type="entry name" value="Rev_trsase/Diguanyl_cyclase"/>
</dbReference>
<dbReference type="SUPFAM" id="SSF56672">
    <property type="entry name" value="DNA/RNA polymerases"/>
    <property type="match status" value="1"/>
</dbReference>
<accession>A0A438D5M4</accession>
<proteinExistence type="predicted"/>
<reference evidence="3 4" key="1">
    <citation type="journal article" date="2018" name="PLoS Genet.">
        <title>Population sequencing reveals clonal diversity and ancestral inbreeding in the grapevine cultivar Chardonnay.</title>
        <authorList>
            <person name="Roach M.J."/>
            <person name="Johnson D.L."/>
            <person name="Bohlmann J."/>
            <person name="van Vuuren H.J."/>
            <person name="Jones S.J."/>
            <person name="Pretorius I.S."/>
            <person name="Schmidt S.A."/>
            <person name="Borneman A.R."/>
        </authorList>
    </citation>
    <scope>NUCLEOTIDE SEQUENCE [LARGE SCALE GENOMIC DNA]</scope>
    <source>
        <strain evidence="4">cv. Chardonnay</strain>
        <tissue evidence="3">Leaf</tissue>
    </source>
</reference>
<dbReference type="CDD" id="cd09279">
    <property type="entry name" value="RNase_HI_like"/>
    <property type="match status" value="1"/>
</dbReference>
<feature type="domain" description="RNase H type-1" evidence="2">
    <location>
        <begin position="306"/>
        <end position="435"/>
    </location>
</feature>
<dbReference type="PROSITE" id="PS50878">
    <property type="entry name" value="RT_POL"/>
    <property type="match status" value="1"/>
</dbReference>
<feature type="domain" description="Reverse transcriptase" evidence="1">
    <location>
        <begin position="1"/>
        <end position="117"/>
    </location>
</feature>
<dbReference type="Pfam" id="PF00078">
    <property type="entry name" value="RVT_1"/>
    <property type="match status" value="1"/>
</dbReference>
<organism evidence="3 4">
    <name type="scientific">Vitis vinifera</name>
    <name type="common">Grape</name>
    <dbReference type="NCBI Taxonomy" id="29760"/>
    <lineage>
        <taxon>Eukaryota</taxon>
        <taxon>Viridiplantae</taxon>
        <taxon>Streptophyta</taxon>
        <taxon>Embryophyta</taxon>
        <taxon>Tracheophyta</taxon>
        <taxon>Spermatophyta</taxon>
        <taxon>Magnoliopsida</taxon>
        <taxon>eudicotyledons</taxon>
        <taxon>Gunneridae</taxon>
        <taxon>Pentapetalae</taxon>
        <taxon>rosids</taxon>
        <taxon>Vitales</taxon>
        <taxon>Vitaceae</taxon>
        <taxon>Viteae</taxon>
        <taxon>Vitis</taxon>
    </lineage>
</organism>
<dbReference type="InterPro" id="IPR041577">
    <property type="entry name" value="RT_RNaseH_2"/>
</dbReference>
<evidence type="ECO:0000313" key="3">
    <source>
        <dbReference type="EMBL" id="RVW30788.1"/>
    </source>
</evidence>
<dbReference type="Gene3D" id="3.30.420.10">
    <property type="entry name" value="Ribonuclease H-like superfamily/Ribonuclease H"/>
    <property type="match status" value="1"/>
</dbReference>
<dbReference type="EMBL" id="QGNW01001787">
    <property type="protein sequence ID" value="RVW30788.1"/>
    <property type="molecule type" value="Genomic_DNA"/>
</dbReference>
<dbReference type="Gene3D" id="3.30.70.270">
    <property type="match status" value="2"/>
</dbReference>
<dbReference type="Pfam" id="PF13456">
    <property type="entry name" value="RVT_3"/>
    <property type="match status" value="1"/>
</dbReference>
<protein>
    <submittedName>
        <fullName evidence="3">Retrovirus-related Pol polyprotein from transposon 17.6</fullName>
    </submittedName>
</protein>
<dbReference type="GO" id="GO:0004523">
    <property type="term" value="F:RNA-DNA hybrid ribonuclease activity"/>
    <property type="evidence" value="ECO:0007669"/>
    <property type="project" value="InterPro"/>
</dbReference>
<name>A0A438D5M4_VITVI</name>
<dbReference type="InterPro" id="IPR012337">
    <property type="entry name" value="RNaseH-like_sf"/>
</dbReference>
<dbReference type="PANTHER" id="PTHR48475:SF2">
    <property type="entry name" value="RIBONUCLEASE H"/>
    <property type="match status" value="1"/>
</dbReference>
<dbReference type="Proteomes" id="UP000288805">
    <property type="component" value="Unassembled WGS sequence"/>
</dbReference>
<dbReference type="InterPro" id="IPR000477">
    <property type="entry name" value="RT_dom"/>
</dbReference>
<dbReference type="GO" id="GO:0003676">
    <property type="term" value="F:nucleic acid binding"/>
    <property type="evidence" value="ECO:0007669"/>
    <property type="project" value="InterPro"/>
</dbReference>